<evidence type="ECO:0000313" key="2">
    <source>
        <dbReference type="EMBL" id="GAA4797146.1"/>
    </source>
</evidence>
<reference evidence="3" key="1">
    <citation type="journal article" date="2019" name="Int. J. Syst. Evol. Microbiol.">
        <title>The Global Catalogue of Microorganisms (GCM) 10K type strain sequencing project: providing services to taxonomists for standard genome sequencing and annotation.</title>
        <authorList>
            <consortium name="The Broad Institute Genomics Platform"/>
            <consortium name="The Broad Institute Genome Sequencing Center for Infectious Disease"/>
            <person name="Wu L."/>
            <person name="Ma J."/>
        </authorList>
    </citation>
    <scope>NUCLEOTIDE SEQUENCE [LARGE SCALE GENOMIC DNA]</scope>
    <source>
        <strain evidence="3">JCM 17979</strain>
    </source>
</reference>
<keyword evidence="1" id="KW-0812">Transmembrane</keyword>
<evidence type="ECO:0000256" key="1">
    <source>
        <dbReference type="SAM" id="Phobius"/>
    </source>
</evidence>
<feature type="transmembrane region" description="Helical" evidence="1">
    <location>
        <begin position="37"/>
        <end position="61"/>
    </location>
</feature>
<dbReference type="EMBL" id="BAABHO010000030">
    <property type="protein sequence ID" value="GAA4797146.1"/>
    <property type="molecule type" value="Genomic_DNA"/>
</dbReference>
<sequence length="99" mass="10673">MPGGYDGRVCLLILLLVLGPRALIVVWWLLAPLQWAVAFGGGIVLPILGFLFLPWTTLVYVLVAPGGVVGLDWLWLVLAVLVDISAHAGAYGRRRRAVA</sequence>
<evidence type="ECO:0000313" key="3">
    <source>
        <dbReference type="Proteomes" id="UP001500928"/>
    </source>
</evidence>
<proteinExistence type="predicted"/>
<feature type="transmembrane region" description="Helical" evidence="1">
    <location>
        <begin position="12"/>
        <end position="30"/>
    </location>
</feature>
<protein>
    <submittedName>
        <fullName evidence="2">Uncharacterized protein</fullName>
    </submittedName>
</protein>
<name>A0ABP9BPA8_9PSEU</name>
<accession>A0ABP9BPA8</accession>
<keyword evidence="3" id="KW-1185">Reference proteome</keyword>
<dbReference type="Proteomes" id="UP001500928">
    <property type="component" value="Unassembled WGS sequence"/>
</dbReference>
<comment type="caution">
    <text evidence="2">The sequence shown here is derived from an EMBL/GenBank/DDBJ whole genome shotgun (WGS) entry which is preliminary data.</text>
</comment>
<keyword evidence="1" id="KW-1133">Transmembrane helix</keyword>
<gene>
    <name evidence="2" type="ORF">GCM10023200_36650</name>
</gene>
<keyword evidence="1" id="KW-0472">Membrane</keyword>
<organism evidence="2 3">
    <name type="scientific">Actinomycetospora chlora</name>
    <dbReference type="NCBI Taxonomy" id="663608"/>
    <lineage>
        <taxon>Bacteria</taxon>
        <taxon>Bacillati</taxon>
        <taxon>Actinomycetota</taxon>
        <taxon>Actinomycetes</taxon>
        <taxon>Pseudonocardiales</taxon>
        <taxon>Pseudonocardiaceae</taxon>
        <taxon>Actinomycetospora</taxon>
    </lineage>
</organism>